<feature type="region of interest" description="Disordered" evidence="1">
    <location>
        <begin position="1"/>
        <end position="90"/>
    </location>
</feature>
<gene>
    <name evidence="4" type="ORF">HMPREF1317_1216</name>
</gene>
<keyword evidence="2" id="KW-1133">Transmembrane helix</keyword>
<accession>J0NB07</accession>
<dbReference type="EMBL" id="AKFS01000225">
    <property type="protein sequence ID" value="EJF41792.1"/>
    <property type="molecule type" value="Genomic_DNA"/>
</dbReference>
<dbReference type="RefSeq" id="WP_005871077.1">
    <property type="nucleotide sequence ID" value="NZ_AKFS01000225.1"/>
</dbReference>
<dbReference type="Proteomes" id="UP000004578">
    <property type="component" value="Unassembled WGS sequence"/>
</dbReference>
<feature type="transmembrane region" description="Helical" evidence="2">
    <location>
        <begin position="99"/>
        <end position="119"/>
    </location>
</feature>
<dbReference type="Pfam" id="PF19843">
    <property type="entry name" value="DUF6318"/>
    <property type="match status" value="1"/>
</dbReference>
<feature type="compositionally biased region" description="Low complexity" evidence="1">
    <location>
        <begin position="140"/>
        <end position="150"/>
    </location>
</feature>
<feature type="compositionally biased region" description="Basic and acidic residues" evidence="1">
    <location>
        <begin position="1"/>
        <end position="14"/>
    </location>
</feature>
<dbReference type="AlphaFoldDB" id="J0NB07"/>
<dbReference type="PATRIC" id="fig|1125717.3.peg.1393"/>
<protein>
    <recommendedName>
        <fullName evidence="3">DUF6318 domain-containing protein</fullName>
    </recommendedName>
</protein>
<evidence type="ECO:0000256" key="1">
    <source>
        <dbReference type="SAM" id="MobiDB-lite"/>
    </source>
</evidence>
<feature type="compositionally biased region" description="Gly residues" evidence="1">
    <location>
        <begin position="151"/>
        <end position="161"/>
    </location>
</feature>
<comment type="caution">
    <text evidence="4">The sequence shown here is derived from an EMBL/GenBank/DDBJ whole genome shotgun (WGS) entry which is preliminary data.</text>
</comment>
<organism evidence="4 5">
    <name type="scientific">Schaalia georgiae F0490</name>
    <dbReference type="NCBI Taxonomy" id="1125717"/>
    <lineage>
        <taxon>Bacteria</taxon>
        <taxon>Bacillati</taxon>
        <taxon>Actinomycetota</taxon>
        <taxon>Actinomycetes</taxon>
        <taxon>Actinomycetales</taxon>
        <taxon>Actinomycetaceae</taxon>
        <taxon>Schaalia</taxon>
    </lineage>
</organism>
<feature type="domain" description="DUF6318" evidence="3">
    <location>
        <begin position="174"/>
        <end position="305"/>
    </location>
</feature>
<proteinExistence type="predicted"/>
<dbReference type="InterPro" id="IPR046281">
    <property type="entry name" value="DUF6318"/>
</dbReference>
<name>J0NB07_9ACTO</name>
<feature type="region of interest" description="Disordered" evidence="1">
    <location>
        <begin position="127"/>
        <end position="174"/>
    </location>
</feature>
<reference evidence="4 5" key="1">
    <citation type="submission" date="2012-05" db="EMBL/GenBank/DDBJ databases">
        <authorList>
            <person name="Harkins D.M."/>
            <person name="Madupu R."/>
            <person name="Durkin A.S."/>
            <person name="Torralba M."/>
            <person name="Methe B."/>
            <person name="Sutton G.G."/>
            <person name="Nelson K.E."/>
        </authorList>
    </citation>
    <scope>NUCLEOTIDE SEQUENCE [LARGE SCALE GENOMIC DNA]</scope>
    <source>
        <strain evidence="4 5">F0490</strain>
    </source>
</reference>
<evidence type="ECO:0000313" key="5">
    <source>
        <dbReference type="Proteomes" id="UP000004578"/>
    </source>
</evidence>
<sequence>MSSPKHLSDPDRAASARPQSVNPADDQEGAPASGAANSTGSLVSDPGSSAAASATENKPVSPALDPASIPGAPAPGPRAGAQTVEGSEGFRDSRWRTGAVLLLPLVIAAVLILIVYAVLHVPDQSVRGSGDAHGTGSADQSNGPGAQAGASGSGGRSGRTGGVSSPGAALAGSESLTDRTIEGATGSVVYAISVIDHARNTSDTHPLSDLMTPECEACSIEIGHIEEVPTGRTRTDGMRSHGVECPVVDRTSDSGGELQAVGLRCVYLSHADRWTTNDGKDTTIDATQDVTFDLVWQRGQWRLAGMTVNHVGSIDAYYPALDELKAQAGQRQS</sequence>
<feature type="compositionally biased region" description="Polar residues" evidence="1">
    <location>
        <begin position="35"/>
        <end position="58"/>
    </location>
</feature>
<evidence type="ECO:0000256" key="2">
    <source>
        <dbReference type="SAM" id="Phobius"/>
    </source>
</evidence>
<feature type="compositionally biased region" description="Low complexity" evidence="1">
    <location>
        <begin position="66"/>
        <end position="81"/>
    </location>
</feature>
<evidence type="ECO:0000313" key="4">
    <source>
        <dbReference type="EMBL" id="EJF41792.1"/>
    </source>
</evidence>
<evidence type="ECO:0000259" key="3">
    <source>
        <dbReference type="Pfam" id="PF19843"/>
    </source>
</evidence>
<keyword evidence="2" id="KW-0472">Membrane</keyword>
<keyword evidence="2" id="KW-0812">Transmembrane</keyword>
<keyword evidence="5" id="KW-1185">Reference proteome</keyword>